<dbReference type="InterPro" id="IPR002913">
    <property type="entry name" value="START_lipid-bd_dom"/>
</dbReference>
<feature type="domain" description="START" evidence="2">
    <location>
        <begin position="188"/>
        <end position="379"/>
    </location>
</feature>
<protein>
    <submittedName>
        <fullName evidence="4">StAR-related lipid transfer protein 7, mitochondrial-like</fullName>
    </submittedName>
</protein>
<dbReference type="PROSITE" id="PS50848">
    <property type="entry name" value="START"/>
    <property type="match status" value="1"/>
</dbReference>
<gene>
    <name evidence="4" type="primary">LOC100374471</name>
</gene>
<sequence length="405" mass="47174">MVLHTVSGLSRKALLRHNLPNNHAFLTEQFIRFRLTSTSTRSPLHEKLLSLQERLKIRLQSSFCTIVRLWGLQVNSVTAQRIRRIGQLIHVHYAEQNLKSVATSFARKYFRGRRPQLYLLFSGTFFAWDREHVTDQDFDSCFGSLDEVRRLLNSIDENNNGNGCHKDTTNGNSCNGSGDNNSNIPMNKTEAWEQIIEKEHLKMWKKPVPNSPLFQYTVYGSFDDICPKAFFTVQLDIEYRKVWDKLIMKLEVIDKDPKSDSEVVHWIMHYPFPMYSREYVYVRQQKIDYKRNVMLLVSKSVNHPKVPENGKYVRVHTYSSQMVIRPHHRSFEKNGFDYVLTYYDDPRTHFPQSCVSYLTSAGIPDFVAKLHSAAKELQINGNINYRIKGMKSSNKHAESSVSNLV</sequence>
<dbReference type="Proteomes" id="UP000694865">
    <property type="component" value="Unplaced"/>
</dbReference>
<dbReference type="Pfam" id="PF01852">
    <property type="entry name" value="START"/>
    <property type="match status" value="1"/>
</dbReference>
<evidence type="ECO:0000313" key="4">
    <source>
        <dbReference type="RefSeq" id="XP_002734940.1"/>
    </source>
</evidence>
<dbReference type="SUPFAM" id="SSF55961">
    <property type="entry name" value="Bet v1-like"/>
    <property type="match status" value="1"/>
</dbReference>
<feature type="compositionally biased region" description="Low complexity" evidence="1">
    <location>
        <begin position="170"/>
        <end position="183"/>
    </location>
</feature>
<reference evidence="4" key="1">
    <citation type="submission" date="2025-08" db="UniProtKB">
        <authorList>
            <consortium name="RefSeq"/>
        </authorList>
    </citation>
    <scope>IDENTIFICATION</scope>
    <source>
        <tissue evidence="4">Testes</tissue>
    </source>
</reference>
<organism evidence="3 4">
    <name type="scientific">Saccoglossus kowalevskii</name>
    <name type="common">Acorn worm</name>
    <dbReference type="NCBI Taxonomy" id="10224"/>
    <lineage>
        <taxon>Eukaryota</taxon>
        <taxon>Metazoa</taxon>
        <taxon>Hemichordata</taxon>
        <taxon>Enteropneusta</taxon>
        <taxon>Harrimaniidae</taxon>
        <taxon>Saccoglossus</taxon>
    </lineage>
</organism>
<name>A0ABM0GQ91_SACKO</name>
<dbReference type="RefSeq" id="XP_002734940.1">
    <property type="nucleotide sequence ID" value="XM_002734894.2"/>
</dbReference>
<accession>A0ABM0GQ91</accession>
<evidence type="ECO:0000313" key="3">
    <source>
        <dbReference type="Proteomes" id="UP000694865"/>
    </source>
</evidence>
<dbReference type="Gene3D" id="3.30.530.20">
    <property type="match status" value="1"/>
</dbReference>
<feature type="region of interest" description="Disordered" evidence="1">
    <location>
        <begin position="159"/>
        <end position="183"/>
    </location>
</feature>
<dbReference type="InterPro" id="IPR023393">
    <property type="entry name" value="START-like_dom_sf"/>
</dbReference>
<evidence type="ECO:0000256" key="1">
    <source>
        <dbReference type="SAM" id="MobiDB-lite"/>
    </source>
</evidence>
<evidence type="ECO:0000259" key="2">
    <source>
        <dbReference type="PROSITE" id="PS50848"/>
    </source>
</evidence>
<dbReference type="GeneID" id="100374471"/>
<dbReference type="SMART" id="SM00234">
    <property type="entry name" value="START"/>
    <property type="match status" value="1"/>
</dbReference>
<keyword evidence="3" id="KW-1185">Reference proteome</keyword>
<dbReference type="PANTHER" id="PTHR19308:SF8">
    <property type="entry name" value="STAR-RELATED LIPID TRANSFER PROTEIN 7, MITOCHONDRIAL"/>
    <property type="match status" value="1"/>
</dbReference>
<dbReference type="InterPro" id="IPR051213">
    <property type="entry name" value="START_lipid_transfer"/>
</dbReference>
<dbReference type="PANTHER" id="PTHR19308">
    <property type="entry name" value="PHOSPHATIDYLCHOLINE TRANSFER PROTEIN"/>
    <property type="match status" value="1"/>
</dbReference>
<proteinExistence type="predicted"/>